<keyword evidence="2 6" id="KW-0479">Metal-binding</keyword>
<evidence type="ECO:0000256" key="3">
    <source>
        <dbReference type="ARBA" id="ARBA00022771"/>
    </source>
</evidence>
<keyword evidence="3 6" id="KW-0863">Zinc-finger</keyword>
<comment type="caution">
    <text evidence="9">The sequence shown here is derived from an EMBL/GenBank/DDBJ whole genome shotgun (WGS) entry which is preliminary data.</text>
</comment>
<feature type="zinc finger region" description="C3H1-type" evidence="6">
    <location>
        <begin position="1"/>
        <end position="25"/>
    </location>
</feature>
<reference evidence="9" key="1">
    <citation type="submission" date="2020-11" db="EMBL/GenBank/DDBJ databases">
        <title>Adaptations for nitrogen fixation in a non-lichenized fungal sporocarp promotes dispersal by wood-feeding termites.</title>
        <authorList>
            <consortium name="DOE Joint Genome Institute"/>
            <person name="Koch R.A."/>
            <person name="Yoon G."/>
            <person name="Arayal U."/>
            <person name="Lail K."/>
            <person name="Amirebrahimi M."/>
            <person name="Labutti K."/>
            <person name="Lipzen A."/>
            <person name="Riley R."/>
            <person name="Barry K."/>
            <person name="Henrissat B."/>
            <person name="Grigoriev I.V."/>
            <person name="Herr J.R."/>
            <person name="Aime M.C."/>
        </authorList>
    </citation>
    <scope>NUCLEOTIDE SEQUENCE</scope>
    <source>
        <strain evidence="9">MCA 3950</strain>
    </source>
</reference>
<organism evidence="9 10">
    <name type="scientific">Guyanagaster necrorhizus</name>
    <dbReference type="NCBI Taxonomy" id="856835"/>
    <lineage>
        <taxon>Eukaryota</taxon>
        <taxon>Fungi</taxon>
        <taxon>Dikarya</taxon>
        <taxon>Basidiomycota</taxon>
        <taxon>Agaricomycotina</taxon>
        <taxon>Agaricomycetes</taxon>
        <taxon>Agaricomycetidae</taxon>
        <taxon>Agaricales</taxon>
        <taxon>Marasmiineae</taxon>
        <taxon>Physalacriaceae</taxon>
        <taxon>Guyanagaster</taxon>
    </lineage>
</organism>
<dbReference type="SMART" id="SM00356">
    <property type="entry name" value="ZnF_C3H1"/>
    <property type="match status" value="1"/>
</dbReference>
<dbReference type="GO" id="GO:0008270">
    <property type="term" value="F:zinc ion binding"/>
    <property type="evidence" value="ECO:0007669"/>
    <property type="project" value="UniProtKB-KW"/>
</dbReference>
<proteinExistence type="predicted"/>
<dbReference type="Proteomes" id="UP000812287">
    <property type="component" value="Unassembled WGS sequence"/>
</dbReference>
<dbReference type="GO" id="GO:0005634">
    <property type="term" value="C:nucleus"/>
    <property type="evidence" value="ECO:0007669"/>
    <property type="project" value="UniProtKB-SubCell"/>
</dbReference>
<dbReference type="GeneID" id="66104599"/>
<evidence type="ECO:0000313" key="9">
    <source>
        <dbReference type="EMBL" id="KAG7447770.1"/>
    </source>
</evidence>
<evidence type="ECO:0000313" key="10">
    <source>
        <dbReference type="Proteomes" id="UP000812287"/>
    </source>
</evidence>
<feature type="compositionally biased region" description="Polar residues" evidence="7">
    <location>
        <begin position="32"/>
        <end position="51"/>
    </location>
</feature>
<feature type="compositionally biased region" description="Low complexity" evidence="7">
    <location>
        <begin position="210"/>
        <end position="225"/>
    </location>
</feature>
<gene>
    <name evidence="9" type="ORF">BT62DRAFT_791664</name>
</gene>
<name>A0A9P8AU04_9AGAR</name>
<dbReference type="EMBL" id="MU250531">
    <property type="protein sequence ID" value="KAG7447770.1"/>
    <property type="molecule type" value="Genomic_DNA"/>
</dbReference>
<dbReference type="PANTHER" id="PTHR46527:SF1">
    <property type="entry name" value="NUCLEOPORIN NUP42"/>
    <property type="match status" value="1"/>
</dbReference>
<dbReference type="AlphaFoldDB" id="A0A9P8AU04"/>
<evidence type="ECO:0000256" key="4">
    <source>
        <dbReference type="ARBA" id="ARBA00022833"/>
    </source>
</evidence>
<keyword evidence="10" id="KW-1185">Reference proteome</keyword>
<accession>A0A9P8AU04</accession>
<dbReference type="Pfam" id="PF18044">
    <property type="entry name" value="zf-CCCH_4"/>
    <property type="match status" value="1"/>
</dbReference>
<keyword evidence="4 6" id="KW-0862">Zinc</keyword>
<evidence type="ECO:0000259" key="8">
    <source>
        <dbReference type="PROSITE" id="PS50103"/>
    </source>
</evidence>
<dbReference type="InterPro" id="IPR041367">
    <property type="entry name" value="Znf-CCCH_4"/>
</dbReference>
<feature type="region of interest" description="Disordered" evidence="7">
    <location>
        <begin position="25"/>
        <end position="51"/>
    </location>
</feature>
<feature type="domain" description="C3H1-type" evidence="8">
    <location>
        <begin position="1"/>
        <end position="25"/>
    </location>
</feature>
<dbReference type="InterPro" id="IPR051767">
    <property type="entry name" value="Nucleoporin_NUP42"/>
</dbReference>
<evidence type="ECO:0000256" key="5">
    <source>
        <dbReference type="ARBA" id="ARBA00023242"/>
    </source>
</evidence>
<protein>
    <recommendedName>
        <fullName evidence="8">C3H1-type domain-containing protein</fullName>
    </recommendedName>
</protein>
<dbReference type="PROSITE" id="PS50103">
    <property type="entry name" value="ZF_C3H1"/>
    <property type="match status" value="1"/>
</dbReference>
<evidence type="ECO:0000256" key="7">
    <source>
        <dbReference type="SAM" id="MobiDB-lite"/>
    </source>
</evidence>
<feature type="region of interest" description="Disordered" evidence="7">
    <location>
        <begin position="183"/>
        <end position="225"/>
    </location>
</feature>
<sequence>MAVCTYFLKGTCRFGDTCRNEHPKNVTGGFGNSSWNSSKVGTSDSPSLPFTQESISKDLTVHSDKPLWPLSSFGPAKHEPLLLTGLDESPEELRVKAFMALSSGNVNEYMQYESQKIAAADQIYANVRSNPLEAFKAAMTNSQKDGTLAKIAGGSASPSTSSAFGPSTTSTFGRSAFGQSAFGQTSFGQKPATTSAFGQPAARTSAFGQPRPRLLLSGSRLHLDN</sequence>
<dbReference type="InterPro" id="IPR000571">
    <property type="entry name" value="Znf_CCCH"/>
</dbReference>
<evidence type="ECO:0000256" key="6">
    <source>
        <dbReference type="PROSITE-ProRule" id="PRU00723"/>
    </source>
</evidence>
<dbReference type="RefSeq" id="XP_043041270.1">
    <property type="nucleotide sequence ID" value="XM_043182303.1"/>
</dbReference>
<dbReference type="Gene3D" id="4.10.1000.10">
    <property type="entry name" value="Zinc finger, CCCH-type"/>
    <property type="match status" value="1"/>
</dbReference>
<keyword evidence="5" id="KW-0539">Nucleus</keyword>
<evidence type="ECO:0000256" key="2">
    <source>
        <dbReference type="ARBA" id="ARBA00022723"/>
    </source>
</evidence>
<dbReference type="PANTHER" id="PTHR46527">
    <property type="entry name" value="NUCLEOPORIN-LIKE PROTEIN 2"/>
    <property type="match status" value="1"/>
</dbReference>
<evidence type="ECO:0000256" key="1">
    <source>
        <dbReference type="ARBA" id="ARBA00004123"/>
    </source>
</evidence>
<dbReference type="OrthoDB" id="20729at2759"/>
<comment type="subcellular location">
    <subcellularLocation>
        <location evidence="1">Nucleus</location>
    </subcellularLocation>
</comment>
<feature type="compositionally biased region" description="Polar residues" evidence="7">
    <location>
        <begin position="183"/>
        <end position="197"/>
    </location>
</feature>